<accession>A0A8H7QZ14</accession>
<feature type="compositionally biased region" description="Polar residues" evidence="1">
    <location>
        <begin position="85"/>
        <end position="108"/>
    </location>
</feature>
<comment type="caution">
    <text evidence="2">The sequence shown here is derived from an EMBL/GenBank/DDBJ whole genome shotgun (WGS) entry which is preliminary data.</text>
</comment>
<reference evidence="2" key="1">
    <citation type="submission" date="2020-12" db="EMBL/GenBank/DDBJ databases">
        <title>Metabolic potential, ecology and presence of endohyphal bacteria is reflected in genomic diversity of Mucoromycotina.</title>
        <authorList>
            <person name="Muszewska A."/>
            <person name="Okrasinska A."/>
            <person name="Steczkiewicz K."/>
            <person name="Drgas O."/>
            <person name="Orlowska M."/>
            <person name="Perlinska-Lenart U."/>
            <person name="Aleksandrzak-Piekarczyk T."/>
            <person name="Szatraj K."/>
            <person name="Zielenkiewicz U."/>
            <person name="Pilsyk S."/>
            <person name="Malc E."/>
            <person name="Mieczkowski P."/>
            <person name="Kruszewska J.S."/>
            <person name="Biernat P."/>
            <person name="Pawlowska J."/>
        </authorList>
    </citation>
    <scope>NUCLEOTIDE SEQUENCE</scope>
    <source>
        <strain evidence="2">WA0000017839</strain>
    </source>
</reference>
<evidence type="ECO:0000313" key="2">
    <source>
        <dbReference type="EMBL" id="KAG2201422.1"/>
    </source>
</evidence>
<feature type="compositionally biased region" description="Basic and acidic residues" evidence="1">
    <location>
        <begin position="168"/>
        <end position="181"/>
    </location>
</feature>
<organism evidence="2 3">
    <name type="scientific">Mucor saturninus</name>
    <dbReference type="NCBI Taxonomy" id="64648"/>
    <lineage>
        <taxon>Eukaryota</taxon>
        <taxon>Fungi</taxon>
        <taxon>Fungi incertae sedis</taxon>
        <taxon>Mucoromycota</taxon>
        <taxon>Mucoromycotina</taxon>
        <taxon>Mucoromycetes</taxon>
        <taxon>Mucorales</taxon>
        <taxon>Mucorineae</taxon>
        <taxon>Mucoraceae</taxon>
        <taxon>Mucor</taxon>
    </lineage>
</organism>
<dbReference type="EMBL" id="JAEPRD010000071">
    <property type="protein sequence ID" value="KAG2201422.1"/>
    <property type="molecule type" value="Genomic_DNA"/>
</dbReference>
<feature type="compositionally biased region" description="Polar residues" evidence="1">
    <location>
        <begin position="132"/>
        <end position="164"/>
    </location>
</feature>
<feature type="region of interest" description="Disordered" evidence="1">
    <location>
        <begin position="82"/>
        <end position="191"/>
    </location>
</feature>
<gene>
    <name evidence="2" type="ORF">INT47_001471</name>
</gene>
<dbReference type="AlphaFoldDB" id="A0A8H7QZ14"/>
<sequence length="191" mass="21456">MSKQPPNDPFEADLQTIENAMNSMMQGAFSMLFKQLVDTTFEDPTSTSTTTTILDGKNLKSADSIVEDDFGGNDFKRLRNKSKQNRGLITSSDEAENNQLQTKNNSSAGPILNLLFQNDQQDQQPRDDKSGWSFTSTSTKTVYQPDGTQETITTKKNNGVTETIKQVRYPDGRTEESREQKSSFWNKLLGH</sequence>
<protein>
    <submittedName>
        <fullName evidence="2">Uncharacterized protein</fullName>
    </submittedName>
</protein>
<dbReference type="OrthoDB" id="2441427at2759"/>
<evidence type="ECO:0000256" key="1">
    <source>
        <dbReference type="SAM" id="MobiDB-lite"/>
    </source>
</evidence>
<keyword evidence="3" id="KW-1185">Reference proteome</keyword>
<proteinExistence type="predicted"/>
<name>A0A8H7QZ14_9FUNG</name>
<evidence type="ECO:0000313" key="3">
    <source>
        <dbReference type="Proteomes" id="UP000603453"/>
    </source>
</evidence>
<dbReference type="Proteomes" id="UP000603453">
    <property type="component" value="Unassembled WGS sequence"/>
</dbReference>